<dbReference type="Proteomes" id="UP000703038">
    <property type="component" value="Unassembled WGS sequence"/>
</dbReference>
<dbReference type="Pfam" id="PF00078">
    <property type="entry name" value="RVT_1"/>
    <property type="match status" value="1"/>
</dbReference>
<evidence type="ECO:0000256" key="6">
    <source>
        <dbReference type="ARBA" id="ARBA00022918"/>
    </source>
</evidence>
<reference evidence="11 12" key="1">
    <citation type="submission" date="2021-01" db="EMBL/GenBank/DDBJ databases">
        <title>Genomics of switchgrass bacterial isolates.</title>
        <authorList>
            <person name="Shade A."/>
        </authorList>
    </citation>
    <scope>NUCLEOTIDE SEQUENCE [LARGE SCALE GENOMIC DNA]</scope>
    <source>
        <strain evidence="11 12">PvP111</strain>
    </source>
</reference>
<evidence type="ECO:0000256" key="9">
    <source>
        <dbReference type="ARBA" id="ARBA00048173"/>
    </source>
</evidence>
<keyword evidence="7" id="KW-0051">Antiviral defense</keyword>
<evidence type="ECO:0000256" key="3">
    <source>
        <dbReference type="ARBA" id="ARBA00022695"/>
    </source>
</evidence>
<comment type="caution">
    <text evidence="11">The sequence shown here is derived from an EMBL/GenBank/DDBJ whole genome shotgun (WGS) entry which is preliminary data.</text>
</comment>
<dbReference type="RefSeq" id="WP_239532462.1">
    <property type="nucleotide sequence ID" value="NZ_JAFBBK010000001.1"/>
</dbReference>
<evidence type="ECO:0000256" key="1">
    <source>
        <dbReference type="ARBA" id="ARBA00012493"/>
    </source>
</evidence>
<evidence type="ECO:0000256" key="5">
    <source>
        <dbReference type="ARBA" id="ARBA00022842"/>
    </source>
</evidence>
<sequence>MSETFWHHHTARMVAARLVDIEWNSTELGEVLARFEHVADVETLITRLLERRIHAPDSTEVAAELLEVIGYPGDPFVLPAPPVRPTPTVRFGVPAFATTAELAASLDVTVSELDWFADVGGWLRRAAPPLRHYRAREVAKSRGGTRILEIPKPRLREMQRRVLHRVLDHVVPHPAAHGFRAGRSAVTFARPHEGRDVVVRVDLADFFPTVTRPRARAVFEACGYPYRVASVLAGICTTAMPVDEVAGLPRSQAALLGVPHLPQGAPTSPALANLVARGLDRRVAGLARARGLVYTRYADDLALSGPSDTDVSTLLWALDRIVRDEGFVVNGDKTHVARAHRRQTLAGLVVNESAAAPRDRYDALRALLHNSVRTGAAAQNRAGVPDFRASVYGQIAWIGESSPSRRSRLLAMADRVDWES</sequence>
<gene>
    <name evidence="11" type="ORF">JOE42_003154</name>
</gene>
<evidence type="ECO:0000256" key="7">
    <source>
        <dbReference type="ARBA" id="ARBA00023118"/>
    </source>
</evidence>
<dbReference type="EC" id="2.7.7.49" evidence="1"/>
<comment type="catalytic activity">
    <reaction evidence="9">
        <text>DNA(n) + a 2'-deoxyribonucleoside 5'-triphosphate = DNA(n+1) + diphosphate</text>
        <dbReference type="Rhea" id="RHEA:22508"/>
        <dbReference type="Rhea" id="RHEA-COMP:17339"/>
        <dbReference type="Rhea" id="RHEA-COMP:17340"/>
        <dbReference type="ChEBI" id="CHEBI:33019"/>
        <dbReference type="ChEBI" id="CHEBI:61560"/>
        <dbReference type="ChEBI" id="CHEBI:173112"/>
        <dbReference type="EC" id="2.7.7.49"/>
    </reaction>
</comment>
<keyword evidence="5" id="KW-0460">Magnesium</keyword>
<evidence type="ECO:0000256" key="8">
    <source>
        <dbReference type="ARBA" id="ARBA00034120"/>
    </source>
</evidence>
<dbReference type="CDD" id="cd03487">
    <property type="entry name" value="RT_Bac_retron_II"/>
    <property type="match status" value="1"/>
</dbReference>
<dbReference type="InterPro" id="IPR000123">
    <property type="entry name" value="Reverse_transcriptase_msDNA"/>
</dbReference>
<evidence type="ECO:0000313" key="12">
    <source>
        <dbReference type="Proteomes" id="UP000703038"/>
    </source>
</evidence>
<accession>A0ABS2KXA1</accession>
<keyword evidence="4" id="KW-0479">Metal-binding</keyword>
<dbReference type="EMBL" id="JAFBBK010000001">
    <property type="protein sequence ID" value="MBM7416421.1"/>
    <property type="molecule type" value="Genomic_DNA"/>
</dbReference>
<dbReference type="InterPro" id="IPR043502">
    <property type="entry name" value="DNA/RNA_pol_sf"/>
</dbReference>
<keyword evidence="12" id="KW-1185">Reference proteome</keyword>
<evidence type="ECO:0000256" key="2">
    <source>
        <dbReference type="ARBA" id="ARBA00022679"/>
    </source>
</evidence>
<dbReference type="PANTHER" id="PTHR34047:SF7">
    <property type="entry name" value="RNA-DIRECTED DNA POLYMERASE"/>
    <property type="match status" value="1"/>
</dbReference>
<dbReference type="PROSITE" id="PS50878">
    <property type="entry name" value="RT_POL"/>
    <property type="match status" value="1"/>
</dbReference>
<dbReference type="PRINTS" id="PR00866">
    <property type="entry name" value="RNADNAPOLMS"/>
</dbReference>
<keyword evidence="2" id="KW-0808">Transferase</keyword>
<evidence type="ECO:0000259" key="10">
    <source>
        <dbReference type="PROSITE" id="PS50878"/>
    </source>
</evidence>
<keyword evidence="3" id="KW-0548">Nucleotidyltransferase</keyword>
<evidence type="ECO:0000313" key="11">
    <source>
        <dbReference type="EMBL" id="MBM7416421.1"/>
    </source>
</evidence>
<proteinExistence type="inferred from homology"/>
<dbReference type="PANTHER" id="PTHR34047">
    <property type="entry name" value="NUCLEAR INTRON MATURASE 1, MITOCHONDRIAL-RELATED"/>
    <property type="match status" value="1"/>
</dbReference>
<organism evidence="11 12">
    <name type="scientific">Rhodococcoides corynebacterioides</name>
    <dbReference type="NCBI Taxonomy" id="53972"/>
    <lineage>
        <taxon>Bacteria</taxon>
        <taxon>Bacillati</taxon>
        <taxon>Actinomycetota</taxon>
        <taxon>Actinomycetes</taxon>
        <taxon>Mycobacteriales</taxon>
        <taxon>Nocardiaceae</taxon>
        <taxon>Rhodococcoides</taxon>
    </lineage>
</organism>
<dbReference type="SUPFAM" id="SSF56672">
    <property type="entry name" value="DNA/RNA polymerases"/>
    <property type="match status" value="1"/>
</dbReference>
<name>A0ABS2KXA1_9NOCA</name>
<dbReference type="InterPro" id="IPR051083">
    <property type="entry name" value="GrpII_Intron_Splice-Mob/Def"/>
</dbReference>
<keyword evidence="6" id="KW-0695">RNA-directed DNA polymerase</keyword>
<dbReference type="InterPro" id="IPR000477">
    <property type="entry name" value="RT_dom"/>
</dbReference>
<feature type="domain" description="Reverse transcriptase" evidence="10">
    <location>
        <begin position="119"/>
        <end position="350"/>
    </location>
</feature>
<evidence type="ECO:0000256" key="4">
    <source>
        <dbReference type="ARBA" id="ARBA00022723"/>
    </source>
</evidence>
<protein>
    <recommendedName>
        <fullName evidence="1">RNA-directed DNA polymerase</fullName>
        <ecNumber evidence="1">2.7.7.49</ecNumber>
    </recommendedName>
</protein>
<comment type="similarity">
    <text evidence="8">Belongs to the bacterial reverse transcriptase family.</text>
</comment>